<dbReference type="GO" id="GO:0005783">
    <property type="term" value="C:endoplasmic reticulum"/>
    <property type="evidence" value="ECO:0007669"/>
    <property type="project" value="UniProtKB-ARBA"/>
</dbReference>
<feature type="compositionally biased region" description="Polar residues" evidence="1">
    <location>
        <begin position="1413"/>
        <end position="1429"/>
    </location>
</feature>
<dbReference type="GO" id="GO:2000641">
    <property type="term" value="P:regulation of early endosome to late endosome transport"/>
    <property type="evidence" value="ECO:0007669"/>
    <property type="project" value="InterPro"/>
</dbReference>
<dbReference type="InterPro" id="IPR036869">
    <property type="entry name" value="J_dom_sf"/>
</dbReference>
<dbReference type="InterPro" id="IPR045802">
    <property type="entry name" value="GRV2/DNAJC13_N"/>
</dbReference>
<dbReference type="Pfam" id="PF14237">
    <property type="entry name" value="GYF_2"/>
    <property type="match status" value="1"/>
</dbReference>
<dbReference type="InterPro" id="IPR025640">
    <property type="entry name" value="GYF_2"/>
</dbReference>
<evidence type="ECO:0000313" key="2">
    <source>
        <dbReference type="EMBL" id="ONM00051.1"/>
    </source>
</evidence>
<proteinExistence type="predicted"/>
<feature type="compositionally biased region" description="Basic residues" evidence="1">
    <location>
        <begin position="654"/>
        <end position="667"/>
    </location>
</feature>
<dbReference type="SUPFAM" id="SSF48371">
    <property type="entry name" value="ARM repeat"/>
    <property type="match status" value="2"/>
</dbReference>
<sequence length="1661" mass="183094">MRFSSPLRPGILTELHRLRPVQASFDFPVLHLRRRTHEWSSFKFKVTPVGVELLEASGDIRWCLDFRDMNSPAIVLLGDSYGRKTSEGGGFVLCPLYGRKSKAFMAASGTTNTAIISHMTKTAKLKIGLSLSVDNSQSMKADDFIAKRAMEAVGAAETRHGEWSVTRLRSAARGTANIESLSLGVGPRGGLGEQGDSVSRLLVLTSTSLVERRPENYEAAIVRPLSAVSALVRFAEEPQMFAFEFNDGCPIHVYASTSRDNLLATVLDILQTQRQCAIPVLPRLTMPGHRIDPPCGVSHLQMPHHSSVDMESATMHIKHLAAAAKEAVASSDTVPGAKIRLWRRIREFNACVPYTGVPVNIEVPEVVLMALISLLPTIPHSLPADAPPLPPPSPKAAATIMGFVACLHRLLTSRSMASHMMAFPVAVGRIMGLLRNGSEGVAAEAAGLVAMLIGGGPCDSSILMDTRGESHATYMHAKSVLFSQPMYVPILVNRLRPISVSPLLSLSVVEVLEAMLCEPHGETTQHATFVELLRQVAGLRRRLFSLFAHPAESVRETISVIMRTIAEEDAIAAESMRDAALKDGALLRHLLNAFFFPAGERRDVSRQLVALWADSYQPALDLLSRILPPGLVAYLHTRSDEDSRSQYDEAPLSRRQRRILQQRRVHGTKTMAVQEQGIPPNGVEDGEPFRHTSAGTYGGADVHQRHVGLYSSTHSPSPGINIDPSHTVSVPHGSVPEALSENNQQIEAPQLDSHVYSVDSNANGNLVSSLHSDFSVPAQVVVENTPVGSGRLLCNWYGFWRAFSLDHNRADLIWNERTRGELRAALQAEVHNLDVEKERTDDIVLGSSVTEDAAGSDNLPRISWNYAEFSVSYPSLFKEVCVGQYYLRLLLESGSNYRAQDFPLRDPVAFFRALYHRFLCDADIGLTVDGAVPDELGSSDDWCDMGRLDGFGGGGGSSVRELCSRAMAIVYEQHYKVIGPFDGTAHITVLLDRTDDRVLRHRLLLLLKALMNDLSNVEACVLVGGCVLAVDLLTVAHETSERTAIPLQSNLIAATAFMEPSKEWMYIDKDGTQVGPLEKDAIRRLWSKKSIDWTIKCWASGMSDWKRLRDIRELRWALSVRVPVLTPTQIGDTALSILHSMASARSDLDDAGEIVTPTPRVKHILSSPRCLPHVAQAMLTGEPSIVEAAASLLKAIVTRNPKAMIRLYSTGAFYFALAYPGSNLLSIAQLFSATHTHQAFHGGEEAALSSSLPLAKRSVLGGLLPESLLYVLERSGPSAFAGAMVSDSDTPEIIWTHKMRAENLIRQVLQHLGDFPQKLAQHCHSLYDYAPMPPVTYPNLKDEMWCHRYYLRNLCDEIRFPNWPIVEHVEFLQSLLVMWREELTRRPMDLSEEEACKILEISLDDLVLVENGSSKRPSDLSSANSGNKTENIDEEKLKRQYRKLAIKYHPDKNPEGREKFVAVQKAYERLQASMQGLQGPQVWRLLLLLKAQCILYKRYGDVLEPFKYAGYPMLLNAVTVDKDDSNFLSSDRAPLLIAASELIWLTCASSSLNGEELIRDGGIPLLATLLSRCMCIVQPTTPANEPAARIVTNIMHTFSVLSQFESGRVEVLKFGGLVEDIVHCTELEFVPSAVDAALLTAANVSVSSELQNALLRAGFLW</sequence>
<dbReference type="InterPro" id="IPR001623">
    <property type="entry name" value="DnaJ_domain"/>
</dbReference>
<name>A0A1D6K948_MAIZE</name>
<dbReference type="SMART" id="SM00271">
    <property type="entry name" value="DnaJ"/>
    <property type="match status" value="1"/>
</dbReference>
<protein>
    <submittedName>
        <fullName evidence="2">DnaJ homolog subfamily C GRV2</fullName>
    </submittedName>
</protein>
<gene>
    <name evidence="2" type="ORF">ZEAMMB73_Zm00001d030026</name>
</gene>
<feature type="region of interest" description="Disordered" evidence="1">
    <location>
        <begin position="639"/>
        <end position="698"/>
    </location>
</feature>
<organism evidence="2">
    <name type="scientific">Zea mays</name>
    <name type="common">Maize</name>
    <dbReference type="NCBI Taxonomy" id="4577"/>
    <lineage>
        <taxon>Eukaryota</taxon>
        <taxon>Viridiplantae</taxon>
        <taxon>Streptophyta</taxon>
        <taxon>Embryophyta</taxon>
        <taxon>Tracheophyta</taxon>
        <taxon>Spermatophyta</taxon>
        <taxon>Magnoliopsida</taxon>
        <taxon>Liliopsida</taxon>
        <taxon>Poales</taxon>
        <taxon>Poaceae</taxon>
        <taxon>PACMAD clade</taxon>
        <taxon>Panicoideae</taxon>
        <taxon>Andropogonodae</taxon>
        <taxon>Andropogoneae</taxon>
        <taxon>Tripsacinae</taxon>
        <taxon>Zea</taxon>
    </lineage>
</organism>
<dbReference type="FunFam" id="1.10.287.110:FF:000030">
    <property type="entry name" value="DnaJ homolog subfamily C GRV2"/>
    <property type="match status" value="1"/>
</dbReference>
<dbReference type="SUPFAM" id="SSF46565">
    <property type="entry name" value="Chaperone J-domain"/>
    <property type="match status" value="1"/>
</dbReference>
<dbReference type="Pfam" id="PF19432">
    <property type="entry name" value="RME-8_N"/>
    <property type="match status" value="2"/>
</dbReference>
<dbReference type="InterPro" id="IPR044978">
    <property type="entry name" value="GRV2/DNAJC13"/>
</dbReference>
<dbReference type="PROSITE" id="PS50076">
    <property type="entry name" value="DNAJ_2"/>
    <property type="match status" value="1"/>
</dbReference>
<reference evidence="2" key="1">
    <citation type="submission" date="2015-12" db="EMBL/GenBank/DDBJ databases">
        <title>Update maize B73 reference genome by single molecule sequencing technologies.</title>
        <authorList>
            <consortium name="Maize Genome Sequencing Project"/>
            <person name="Ware D."/>
        </authorList>
    </citation>
    <scope>NUCLEOTIDE SEQUENCE [LARGE SCALE GENOMIC DNA]</scope>
    <source>
        <tissue evidence="2">Seedling</tissue>
    </source>
</reference>
<dbReference type="GO" id="GO:0007032">
    <property type="term" value="P:endosome organization"/>
    <property type="evidence" value="ECO:0007669"/>
    <property type="project" value="InterPro"/>
</dbReference>
<dbReference type="PANTHER" id="PTHR36983">
    <property type="entry name" value="DNAJ HOMOLOG SUBFAMILY C MEMBER 13"/>
    <property type="match status" value="1"/>
</dbReference>
<dbReference type="EMBL" id="CM007647">
    <property type="protein sequence ID" value="ONM00051.1"/>
    <property type="molecule type" value="Genomic_DNA"/>
</dbReference>
<dbReference type="CDD" id="cd06257">
    <property type="entry name" value="DnaJ"/>
    <property type="match status" value="1"/>
</dbReference>
<accession>A0A1D6K948</accession>
<feature type="region of interest" description="Disordered" evidence="1">
    <location>
        <begin position="1413"/>
        <end position="1432"/>
    </location>
</feature>
<dbReference type="Pfam" id="PF00226">
    <property type="entry name" value="DnaJ"/>
    <property type="match status" value="1"/>
</dbReference>
<dbReference type="Gene3D" id="1.10.287.110">
    <property type="entry name" value="DnaJ domain"/>
    <property type="match status" value="1"/>
</dbReference>
<dbReference type="PANTHER" id="PTHR36983:SF2">
    <property type="entry name" value="DNAJ HOMOLOG SUBFAMILY C MEMBER 13"/>
    <property type="match status" value="1"/>
</dbReference>
<dbReference type="InterPro" id="IPR016024">
    <property type="entry name" value="ARM-type_fold"/>
</dbReference>
<evidence type="ECO:0000256" key="1">
    <source>
        <dbReference type="SAM" id="MobiDB-lite"/>
    </source>
</evidence>